<protein>
    <submittedName>
        <fullName evidence="1">Negative transcriptional regulator, PaiB family</fullName>
    </submittedName>
</protein>
<organism evidence="1 2">
    <name type="scientific">Chitinophaga filiformis</name>
    <name type="common">Myxococcus filiformis</name>
    <name type="synonym">Flexibacter filiformis</name>
    <dbReference type="NCBI Taxonomy" id="104663"/>
    <lineage>
        <taxon>Bacteria</taxon>
        <taxon>Pseudomonadati</taxon>
        <taxon>Bacteroidota</taxon>
        <taxon>Chitinophagia</taxon>
        <taxon>Chitinophagales</taxon>
        <taxon>Chitinophagaceae</taxon>
        <taxon>Chitinophaga</taxon>
    </lineage>
</organism>
<evidence type="ECO:0000313" key="1">
    <source>
        <dbReference type="EMBL" id="SDH40176.1"/>
    </source>
</evidence>
<reference evidence="1 2" key="1">
    <citation type="submission" date="2016-10" db="EMBL/GenBank/DDBJ databases">
        <authorList>
            <person name="de Groot N.N."/>
        </authorList>
    </citation>
    <scope>NUCLEOTIDE SEQUENCE [LARGE SCALE GENOMIC DNA]</scope>
    <source>
        <strain evidence="1 2">DSM 527</strain>
    </source>
</reference>
<dbReference type="RefSeq" id="WP_089837965.1">
    <property type="nucleotide sequence ID" value="NZ_FNBN01000012.1"/>
</dbReference>
<sequence length="201" mass="23196">MYVPQSFQFQDHKEMLDFMQRYSFATIITTGDNIPLATHLPFFISKDADRLVLTAHLSAVNTQAKYIAANTSLVIFSEPHAYISPTHYDKRESVPTWDYISVHAYGKAKILEDEASRARILEQMITFYEPGYMEQWQGLSEKYKTGMMRGIVAFELEVTDLQGQKKLSQNKTGAERERIIRQLEKSDNGVERDLANYIKDL</sequence>
<dbReference type="InterPro" id="IPR012349">
    <property type="entry name" value="Split_barrel_FMN-bd"/>
</dbReference>
<dbReference type="InterPro" id="IPR007396">
    <property type="entry name" value="TR_PAI2-type"/>
</dbReference>
<dbReference type="STRING" id="104663.SAMN04488121_11214"/>
<dbReference type="Pfam" id="PF04299">
    <property type="entry name" value="FMN_bind_2"/>
    <property type="match status" value="1"/>
</dbReference>
<dbReference type="EMBL" id="FNBN01000012">
    <property type="protein sequence ID" value="SDH40176.1"/>
    <property type="molecule type" value="Genomic_DNA"/>
</dbReference>
<dbReference type="SUPFAM" id="SSF50475">
    <property type="entry name" value="FMN-binding split barrel"/>
    <property type="match status" value="1"/>
</dbReference>
<dbReference type="AlphaFoldDB" id="A0A1G8C3S7"/>
<evidence type="ECO:0000313" key="2">
    <source>
        <dbReference type="Proteomes" id="UP000199045"/>
    </source>
</evidence>
<name>A0A1G8C3S7_CHIFI</name>
<dbReference type="Proteomes" id="UP000199045">
    <property type="component" value="Unassembled WGS sequence"/>
</dbReference>
<gene>
    <name evidence="1" type="ORF">SAMN04488121_11214</name>
</gene>
<dbReference type="PANTHER" id="PTHR35802:SF1">
    <property type="entry name" value="PROTEASE SYNTHASE AND SPORULATION PROTEIN PAI 2"/>
    <property type="match status" value="1"/>
</dbReference>
<accession>A0A1G8C3S7</accession>
<proteinExistence type="predicted"/>
<dbReference type="Gene3D" id="2.30.110.10">
    <property type="entry name" value="Electron Transport, Fmn-binding Protein, Chain A"/>
    <property type="match status" value="1"/>
</dbReference>
<dbReference type="PANTHER" id="PTHR35802">
    <property type="entry name" value="PROTEASE SYNTHASE AND SPORULATION PROTEIN PAI 2"/>
    <property type="match status" value="1"/>
</dbReference>
<dbReference type="PIRSF" id="PIRSF010372">
    <property type="entry name" value="PaiB"/>
    <property type="match status" value="1"/>
</dbReference>
<dbReference type="OrthoDB" id="9794948at2"/>